<evidence type="ECO:0000313" key="2">
    <source>
        <dbReference type="EMBL" id="CAB4330516.1"/>
    </source>
</evidence>
<sequence length="46" mass="5047">MENHVKPLLEYTLFVIDLIYAGVLVAVAALITGSCAVIVIRLYRGQ</sequence>
<dbReference type="EMBL" id="CAESAJ010000006">
    <property type="protein sequence ID" value="CAB4330516.1"/>
    <property type="molecule type" value="Genomic_DNA"/>
</dbReference>
<reference evidence="2" key="1">
    <citation type="submission" date="2020-05" db="EMBL/GenBank/DDBJ databases">
        <authorList>
            <person name="Chiriac C."/>
            <person name="Salcher M."/>
            <person name="Ghai R."/>
            <person name="Kavagutti S V."/>
        </authorList>
    </citation>
    <scope>NUCLEOTIDE SEQUENCE</scope>
</reference>
<keyword evidence="1" id="KW-1133">Transmembrane helix</keyword>
<dbReference type="AlphaFoldDB" id="A0A6J5YL67"/>
<evidence type="ECO:0000256" key="1">
    <source>
        <dbReference type="SAM" id="Phobius"/>
    </source>
</evidence>
<organism evidence="2">
    <name type="scientific">freshwater metagenome</name>
    <dbReference type="NCBI Taxonomy" id="449393"/>
    <lineage>
        <taxon>unclassified sequences</taxon>
        <taxon>metagenomes</taxon>
        <taxon>ecological metagenomes</taxon>
    </lineage>
</organism>
<keyword evidence="1" id="KW-0812">Transmembrane</keyword>
<feature type="transmembrane region" description="Helical" evidence="1">
    <location>
        <begin position="18"/>
        <end position="43"/>
    </location>
</feature>
<keyword evidence="1" id="KW-0472">Membrane</keyword>
<accession>A0A6J5YL67</accession>
<proteinExistence type="predicted"/>
<gene>
    <name evidence="2" type="ORF">UFOPK3770_00130</name>
</gene>
<name>A0A6J5YL67_9ZZZZ</name>
<dbReference type="PROSITE" id="PS51257">
    <property type="entry name" value="PROKAR_LIPOPROTEIN"/>
    <property type="match status" value="1"/>
</dbReference>
<protein>
    <submittedName>
        <fullName evidence="2">Unannotated protein</fullName>
    </submittedName>
</protein>